<organism evidence="1 2">
    <name type="scientific">Corchorus olitorius</name>
    <dbReference type="NCBI Taxonomy" id="93759"/>
    <lineage>
        <taxon>Eukaryota</taxon>
        <taxon>Viridiplantae</taxon>
        <taxon>Streptophyta</taxon>
        <taxon>Embryophyta</taxon>
        <taxon>Tracheophyta</taxon>
        <taxon>Spermatophyta</taxon>
        <taxon>Magnoliopsida</taxon>
        <taxon>eudicotyledons</taxon>
        <taxon>Gunneridae</taxon>
        <taxon>Pentapetalae</taxon>
        <taxon>rosids</taxon>
        <taxon>malvids</taxon>
        <taxon>Malvales</taxon>
        <taxon>Malvaceae</taxon>
        <taxon>Grewioideae</taxon>
        <taxon>Apeibeae</taxon>
        <taxon>Corchorus</taxon>
    </lineage>
</organism>
<dbReference type="PANTHER" id="PTHR35218:SF7">
    <property type="entry name" value="ENDONUCLEASE_EXONUCLEASE_PHOSPHATASE"/>
    <property type="match status" value="1"/>
</dbReference>
<protein>
    <recommendedName>
        <fullName evidence="3">Endonuclease/exonuclease/phosphatase</fullName>
    </recommendedName>
</protein>
<dbReference type="PANTHER" id="PTHR35218">
    <property type="entry name" value="RNASE H DOMAIN-CONTAINING PROTEIN"/>
    <property type="match status" value="1"/>
</dbReference>
<comment type="caution">
    <text evidence="1">The sequence shown here is derived from an EMBL/GenBank/DDBJ whole genome shotgun (WGS) entry which is preliminary data.</text>
</comment>
<name>A0A1R3G1F9_9ROSI</name>
<evidence type="ECO:0008006" key="3">
    <source>
        <dbReference type="Google" id="ProtNLM"/>
    </source>
</evidence>
<evidence type="ECO:0000313" key="2">
    <source>
        <dbReference type="Proteomes" id="UP000187203"/>
    </source>
</evidence>
<gene>
    <name evidence="1" type="ORF">COLO4_37466</name>
</gene>
<sequence>MEILNKITLYPWFTTLQEKAKDSGWIKSEQIPSINPKTSTMSIVFWNYRGARHPDFLRTAKDLVAIHKPLVFIITETRLRGSDALNIIDKLPFDKWEDIDVCGLRGGIWLFWDSKAVILNNFCSTEQEIHGTIKRLPGQPRAAVVTVTGVSFVPEISQICYPRCPPPRSVVGFTKKCSEAFGRCSPEPDLRCSDLGFPPSDGLQSEICSSSSSVLTSDRWSCVGCILSLSDAEMAAEVEVGQLGKSPAANQGLPNSENEDA</sequence>
<reference evidence="2" key="1">
    <citation type="submission" date="2013-09" db="EMBL/GenBank/DDBJ databases">
        <title>Corchorus olitorius genome sequencing.</title>
        <authorList>
            <person name="Alam M."/>
            <person name="Haque M.S."/>
            <person name="Islam M.S."/>
            <person name="Emdad E.M."/>
            <person name="Islam M.M."/>
            <person name="Ahmed B."/>
            <person name="Halim A."/>
            <person name="Hossen Q.M.M."/>
            <person name="Hossain M.Z."/>
            <person name="Ahmed R."/>
            <person name="Khan M.M."/>
            <person name="Islam R."/>
            <person name="Rashid M.M."/>
            <person name="Khan S.A."/>
            <person name="Rahman M.S."/>
            <person name="Alam M."/>
            <person name="Yahiya A.S."/>
            <person name="Khan M.S."/>
            <person name="Azam M.S."/>
            <person name="Haque T."/>
            <person name="Lashkar M.Z.H."/>
            <person name="Akhand A.I."/>
            <person name="Morshed G."/>
            <person name="Roy S."/>
            <person name="Uddin K.S."/>
            <person name="Rabeya T."/>
            <person name="Hossain A.S."/>
            <person name="Chowdhury A."/>
            <person name="Snigdha A.R."/>
            <person name="Mortoza M.S."/>
            <person name="Matin S.A."/>
            <person name="Hoque S.M.E."/>
            <person name="Islam M.K."/>
            <person name="Roy D.K."/>
            <person name="Haider R."/>
            <person name="Moosa M.M."/>
            <person name="Elias S.M."/>
            <person name="Hasan A.M."/>
            <person name="Jahan S."/>
            <person name="Shafiuddin M."/>
            <person name="Mahmood N."/>
            <person name="Shommy N.S."/>
        </authorList>
    </citation>
    <scope>NUCLEOTIDE SEQUENCE [LARGE SCALE GENOMIC DNA]</scope>
    <source>
        <strain evidence="2">cv. O-4</strain>
    </source>
</reference>
<keyword evidence="2" id="KW-1185">Reference proteome</keyword>
<dbReference type="AlphaFoldDB" id="A0A1R3G1F9"/>
<dbReference type="Proteomes" id="UP000187203">
    <property type="component" value="Unassembled WGS sequence"/>
</dbReference>
<dbReference type="OrthoDB" id="1720282at2759"/>
<evidence type="ECO:0000313" key="1">
    <source>
        <dbReference type="EMBL" id="OMO51918.1"/>
    </source>
</evidence>
<dbReference type="EMBL" id="AWUE01024005">
    <property type="protein sequence ID" value="OMO51918.1"/>
    <property type="molecule type" value="Genomic_DNA"/>
</dbReference>
<proteinExistence type="predicted"/>
<accession>A0A1R3G1F9</accession>